<evidence type="ECO:0000259" key="1">
    <source>
        <dbReference type="Pfam" id="PF19624"/>
    </source>
</evidence>
<evidence type="ECO:0000313" key="2">
    <source>
        <dbReference type="EMBL" id="EIJ42506.1"/>
    </source>
</evidence>
<gene>
    <name evidence="2" type="ORF">BegalDRAFT_1627</name>
</gene>
<proteinExistence type="predicted"/>
<dbReference type="RefSeq" id="WP_002685507.1">
    <property type="nucleotide sequence ID" value="NZ_JH600070.1"/>
</dbReference>
<dbReference type="Pfam" id="PF19624">
    <property type="entry name" value="DUF6129"/>
    <property type="match status" value="1"/>
</dbReference>
<dbReference type="eggNOG" id="ENOG5032ZP4">
    <property type="taxonomic scope" value="Bacteria"/>
</dbReference>
<reference evidence="2 3" key="1">
    <citation type="submission" date="2011-11" db="EMBL/GenBank/DDBJ databases">
        <title>Improved High-Quality Draft sequence of Beggiatoa alba B18lD.</title>
        <authorList>
            <consortium name="US DOE Joint Genome Institute"/>
            <person name="Lucas S."/>
            <person name="Han J."/>
            <person name="Lapidus A."/>
            <person name="Cheng J.-F."/>
            <person name="Goodwin L."/>
            <person name="Pitluck S."/>
            <person name="Peters L."/>
            <person name="Mikhailova N."/>
            <person name="Held B."/>
            <person name="Detter J.C."/>
            <person name="Han C."/>
            <person name="Tapia R."/>
            <person name="Land M."/>
            <person name="Hauser L."/>
            <person name="Kyrpides N."/>
            <person name="Ivanova N."/>
            <person name="Pagani I."/>
            <person name="Samuel K."/>
            <person name="Teske A."/>
            <person name="Mueller J."/>
            <person name="Woyke T."/>
        </authorList>
    </citation>
    <scope>NUCLEOTIDE SEQUENCE [LARGE SCALE GENOMIC DNA]</scope>
    <source>
        <strain evidence="2 3">B18LD</strain>
    </source>
</reference>
<dbReference type="AlphaFoldDB" id="I3CFW3"/>
<organism evidence="2 3">
    <name type="scientific">Beggiatoa alba B18LD</name>
    <dbReference type="NCBI Taxonomy" id="395493"/>
    <lineage>
        <taxon>Bacteria</taxon>
        <taxon>Pseudomonadati</taxon>
        <taxon>Pseudomonadota</taxon>
        <taxon>Gammaproteobacteria</taxon>
        <taxon>Thiotrichales</taxon>
        <taxon>Thiotrichaceae</taxon>
        <taxon>Beggiatoa</taxon>
    </lineage>
</organism>
<dbReference type="STRING" id="395493.BegalDRAFT_1627"/>
<evidence type="ECO:0000313" key="3">
    <source>
        <dbReference type="Proteomes" id="UP000005744"/>
    </source>
</evidence>
<dbReference type="Proteomes" id="UP000005744">
    <property type="component" value="Unassembled WGS sequence"/>
</dbReference>
<accession>I3CFW3</accession>
<sequence>MLTPDIAEQIALQVELQGLDDAVLTTLRQAYPHLHFTYCMDDDITTPAPVMERKGFNVYLVDGREHCLKLTRDFESATGIVLAEVIADD</sequence>
<name>I3CFW3_9GAMM</name>
<dbReference type="OrthoDB" id="7960540at2"/>
<feature type="domain" description="DUF6129" evidence="1">
    <location>
        <begin position="26"/>
        <end position="73"/>
    </location>
</feature>
<keyword evidence="3" id="KW-1185">Reference proteome</keyword>
<dbReference type="HOGENOM" id="CLU_184991_0_0_6"/>
<dbReference type="EMBL" id="JH600070">
    <property type="protein sequence ID" value="EIJ42506.1"/>
    <property type="molecule type" value="Genomic_DNA"/>
</dbReference>
<protein>
    <recommendedName>
        <fullName evidence="1">DUF6129 domain-containing protein</fullName>
    </recommendedName>
</protein>
<dbReference type="InterPro" id="IPR046132">
    <property type="entry name" value="DUF6129"/>
</dbReference>